<name>A0A642V6F0_9ASCO</name>
<dbReference type="PROSITE" id="PS50108">
    <property type="entry name" value="CRIB"/>
    <property type="match status" value="1"/>
</dbReference>
<feature type="compositionally biased region" description="Polar residues" evidence="1">
    <location>
        <begin position="239"/>
        <end position="248"/>
    </location>
</feature>
<evidence type="ECO:0000313" key="4">
    <source>
        <dbReference type="Proteomes" id="UP000761534"/>
    </source>
</evidence>
<evidence type="ECO:0000313" key="3">
    <source>
        <dbReference type="EMBL" id="KAA8914342.1"/>
    </source>
</evidence>
<feature type="compositionally biased region" description="Acidic residues" evidence="1">
    <location>
        <begin position="99"/>
        <end position="113"/>
    </location>
</feature>
<feature type="region of interest" description="Disordered" evidence="1">
    <location>
        <begin position="71"/>
        <end position="90"/>
    </location>
</feature>
<dbReference type="AlphaFoldDB" id="A0A642V6F0"/>
<reference evidence="3" key="1">
    <citation type="journal article" date="2019" name="G3 (Bethesda)">
        <title>Genome Assemblies of Two Rare Opportunistic Yeast Pathogens: Diutina rugosa (syn. Candida rugosa) and Trichomonascus ciferrii (syn. Candida ciferrii).</title>
        <authorList>
            <person name="Mixao V."/>
            <person name="Saus E."/>
            <person name="Hansen A.P."/>
            <person name="Lass-Florl C."/>
            <person name="Gabaldon T."/>
        </authorList>
    </citation>
    <scope>NUCLEOTIDE SEQUENCE</scope>
    <source>
        <strain evidence="3">CBS 4856</strain>
    </source>
</reference>
<feature type="region of interest" description="Disordered" evidence="1">
    <location>
        <begin position="1"/>
        <end position="55"/>
    </location>
</feature>
<proteinExistence type="predicted"/>
<dbReference type="Proteomes" id="UP000761534">
    <property type="component" value="Unassembled WGS sequence"/>
</dbReference>
<feature type="compositionally biased region" description="Polar residues" evidence="1">
    <location>
        <begin position="75"/>
        <end position="88"/>
    </location>
</feature>
<protein>
    <recommendedName>
        <fullName evidence="2">CRIB domain-containing protein</fullName>
    </recommendedName>
</protein>
<feature type="domain" description="CRIB" evidence="2">
    <location>
        <begin position="189"/>
        <end position="202"/>
    </location>
</feature>
<dbReference type="EMBL" id="SWFS01000202">
    <property type="protein sequence ID" value="KAA8914342.1"/>
    <property type="molecule type" value="Genomic_DNA"/>
</dbReference>
<organism evidence="3 4">
    <name type="scientific">Trichomonascus ciferrii</name>
    <dbReference type="NCBI Taxonomy" id="44093"/>
    <lineage>
        <taxon>Eukaryota</taxon>
        <taxon>Fungi</taxon>
        <taxon>Dikarya</taxon>
        <taxon>Ascomycota</taxon>
        <taxon>Saccharomycotina</taxon>
        <taxon>Dipodascomycetes</taxon>
        <taxon>Dipodascales</taxon>
        <taxon>Trichomonascaceae</taxon>
        <taxon>Trichomonascus</taxon>
        <taxon>Trichomonascus ciferrii complex</taxon>
    </lineage>
</organism>
<feature type="compositionally biased region" description="Basic residues" evidence="1">
    <location>
        <begin position="21"/>
        <end position="36"/>
    </location>
</feature>
<feature type="region of interest" description="Disordered" evidence="1">
    <location>
        <begin position="382"/>
        <end position="427"/>
    </location>
</feature>
<feature type="compositionally biased region" description="Low complexity" evidence="1">
    <location>
        <begin position="37"/>
        <end position="49"/>
    </location>
</feature>
<comment type="caution">
    <text evidence="3">The sequence shown here is derived from an EMBL/GenBank/DDBJ whole genome shotgun (WGS) entry which is preliminary data.</text>
</comment>
<dbReference type="InterPro" id="IPR000095">
    <property type="entry name" value="CRIB_dom"/>
</dbReference>
<keyword evidence="4" id="KW-1185">Reference proteome</keyword>
<evidence type="ECO:0000259" key="2">
    <source>
        <dbReference type="PROSITE" id="PS50108"/>
    </source>
</evidence>
<accession>A0A642V6F0</accession>
<dbReference type="VEuPathDB" id="FungiDB:TRICI_002939"/>
<feature type="compositionally biased region" description="Low complexity" evidence="1">
    <location>
        <begin position="216"/>
        <end position="228"/>
    </location>
</feature>
<gene>
    <name evidence="3" type="ORF">TRICI_002939</name>
</gene>
<feature type="compositionally biased region" description="Polar residues" evidence="1">
    <location>
        <begin position="145"/>
        <end position="158"/>
    </location>
</feature>
<sequence length="461" mass="51052">MAAEAKGATELGRSHSFSHSIKSHLTRRFSKKHKRSNSAMSATATTTDSVNPNPILRVNNTNAYCRQFHRPVPQGQANSSQPARSSLLNAPPMTKVWLDDESDSDASDNEAAGDETKKLKPLREPKITLPTSLRRLGSNKKKQQSVDLNAHQRSNSSLSHHKPSHSRSNSATSRLFNFLSQKPTPPPKISAPTNFVHHRHIDADYLRGSNTDKYLSRSLSLQQKQQSQPAAIPEHDVQVQRTDSQRQFNNNTNSSSNNNRSSHYHQHRHEDSSSSGATTTTGSIFSRPTSALSSSTSLNPSPMFRHKNDPRVLDKKSSVESFASWGAASSNADFLEQQKWLLNSTTPDQSQQHQHHVDSYGEHSLDSYTRYQKSPYSCYYSSSTTTIPQPKRKSTLLPSPSLPVTETDDVPISEPPPVNLDSLSYGPPLTSIVAGNSNIYSFTPTSAQILNQRKPQTNPPI</sequence>
<feature type="compositionally biased region" description="Low complexity" evidence="1">
    <location>
        <begin position="249"/>
        <end position="261"/>
    </location>
</feature>
<feature type="region of interest" description="Disordered" evidence="1">
    <location>
        <begin position="216"/>
        <end position="312"/>
    </location>
</feature>
<feature type="region of interest" description="Disordered" evidence="1">
    <location>
        <begin position="97"/>
        <end position="171"/>
    </location>
</feature>
<evidence type="ECO:0000256" key="1">
    <source>
        <dbReference type="SAM" id="MobiDB-lite"/>
    </source>
</evidence>
<feature type="compositionally biased region" description="Low complexity" evidence="1">
    <location>
        <begin position="273"/>
        <end position="302"/>
    </location>
</feature>
<feature type="compositionally biased region" description="Basic and acidic residues" evidence="1">
    <location>
        <begin position="114"/>
        <end position="126"/>
    </location>
</feature>